<gene>
    <name evidence="1" type="ORF">MCHLO_08665</name>
</gene>
<organism evidence="1 2">
    <name type="scientific">Mycena chlorophos</name>
    <name type="common">Agaric fungus</name>
    <name type="synonym">Agaricus chlorophos</name>
    <dbReference type="NCBI Taxonomy" id="658473"/>
    <lineage>
        <taxon>Eukaryota</taxon>
        <taxon>Fungi</taxon>
        <taxon>Dikarya</taxon>
        <taxon>Basidiomycota</taxon>
        <taxon>Agaricomycotina</taxon>
        <taxon>Agaricomycetes</taxon>
        <taxon>Agaricomycetidae</taxon>
        <taxon>Agaricales</taxon>
        <taxon>Marasmiineae</taxon>
        <taxon>Mycenaceae</taxon>
        <taxon>Mycena</taxon>
    </lineage>
</organism>
<proteinExistence type="predicted"/>
<evidence type="ECO:0000313" key="2">
    <source>
        <dbReference type="Proteomes" id="UP000815677"/>
    </source>
</evidence>
<evidence type="ECO:0000313" key="1">
    <source>
        <dbReference type="EMBL" id="GAT51534.1"/>
    </source>
</evidence>
<name>A0ABQ0LLT0_MYCCL</name>
<keyword evidence="2" id="KW-1185">Reference proteome</keyword>
<dbReference type="EMBL" id="DF847217">
    <property type="protein sequence ID" value="GAT51534.1"/>
    <property type="molecule type" value="Genomic_DNA"/>
</dbReference>
<accession>A0ABQ0LLT0</accession>
<reference evidence="1" key="1">
    <citation type="submission" date="2014-09" db="EMBL/GenBank/DDBJ databases">
        <title>Genome sequence of the luminous mushroom Mycena chlorophos for searching fungal bioluminescence genes.</title>
        <authorList>
            <person name="Tanaka Y."/>
            <person name="Kasuga D."/>
            <person name="Oba Y."/>
            <person name="Hase S."/>
            <person name="Sato K."/>
            <person name="Oba Y."/>
            <person name="Sakakibara Y."/>
        </authorList>
    </citation>
    <scope>NUCLEOTIDE SEQUENCE</scope>
</reference>
<sequence length="180" mass="19253">MDIDTAFYNIAALEPQKSHDDSLSMVDLGAAAADPLILNESPAPRCRRGGAVRISGRAGAVGPAAASFAIEFTPVAGRRYALVANSCECRALAVGGEGEGNLIELTPYHHVIGLGYSARSCRKNDTYPSWPWNGRFLFPVATAAPRCGFSRSIRQLCDFYATLVPNLDDSGLPGAYFRLN</sequence>
<protein>
    <submittedName>
        <fullName evidence="1">Uncharacterized protein</fullName>
    </submittedName>
</protein>
<dbReference type="Proteomes" id="UP000815677">
    <property type="component" value="Unassembled WGS sequence"/>
</dbReference>